<dbReference type="EMBL" id="LAZR01017085">
    <property type="protein sequence ID" value="KKM01853.1"/>
    <property type="molecule type" value="Genomic_DNA"/>
</dbReference>
<sequence length="199" mass="21620">VGEIIAGFPLNRTGKPAFSKIAKALGVTARTMLKWRTVGGEFYKAAFVKAINSAVKNLHENIDLNKTKRAAIIRAQGGFKAKKIIEKPFIEGPAMPALGTMDKKALELFAKKLGLKRDDKDTKGVLKIKIHDAVLAQQKEVMKVVSKETTTLPPDVGAIKLVVANIGAEQDRWIEKQELNVEGKSLADIAAIMYGKKAG</sequence>
<name>A0A0F9JSC9_9ZZZZ</name>
<gene>
    <name evidence="1" type="ORF">LCGC14_1790320</name>
</gene>
<evidence type="ECO:0000313" key="1">
    <source>
        <dbReference type="EMBL" id="KKM01853.1"/>
    </source>
</evidence>
<proteinExistence type="predicted"/>
<comment type="caution">
    <text evidence="1">The sequence shown here is derived from an EMBL/GenBank/DDBJ whole genome shotgun (WGS) entry which is preliminary data.</text>
</comment>
<reference evidence="1" key="1">
    <citation type="journal article" date="2015" name="Nature">
        <title>Complex archaea that bridge the gap between prokaryotes and eukaryotes.</title>
        <authorList>
            <person name="Spang A."/>
            <person name="Saw J.H."/>
            <person name="Jorgensen S.L."/>
            <person name="Zaremba-Niedzwiedzka K."/>
            <person name="Martijn J."/>
            <person name="Lind A.E."/>
            <person name="van Eijk R."/>
            <person name="Schleper C."/>
            <person name="Guy L."/>
            <person name="Ettema T.J."/>
        </authorList>
    </citation>
    <scope>NUCLEOTIDE SEQUENCE</scope>
</reference>
<accession>A0A0F9JSC9</accession>
<protein>
    <submittedName>
        <fullName evidence="1">Uncharacterized protein</fullName>
    </submittedName>
</protein>
<organism evidence="1">
    <name type="scientific">marine sediment metagenome</name>
    <dbReference type="NCBI Taxonomy" id="412755"/>
    <lineage>
        <taxon>unclassified sequences</taxon>
        <taxon>metagenomes</taxon>
        <taxon>ecological metagenomes</taxon>
    </lineage>
</organism>
<dbReference type="AlphaFoldDB" id="A0A0F9JSC9"/>
<feature type="non-terminal residue" evidence="1">
    <location>
        <position position="1"/>
    </location>
</feature>